<dbReference type="CDD" id="cd18809">
    <property type="entry name" value="SF1_C_RecD"/>
    <property type="match status" value="1"/>
</dbReference>
<accession>A0AAP0D8E8</accession>
<keyword evidence="1" id="KW-0067">ATP-binding</keyword>
<dbReference type="GO" id="GO:0005524">
    <property type="term" value="F:ATP binding"/>
    <property type="evidence" value="ECO:0007669"/>
    <property type="project" value="UniProtKB-KW"/>
</dbReference>
<dbReference type="GO" id="GO:0006281">
    <property type="term" value="P:DNA repair"/>
    <property type="evidence" value="ECO:0007669"/>
    <property type="project" value="UniProtKB-KW"/>
</dbReference>
<dbReference type="GO" id="GO:0000723">
    <property type="term" value="P:telomere maintenance"/>
    <property type="evidence" value="ECO:0007669"/>
    <property type="project" value="InterPro"/>
</dbReference>
<keyword evidence="1" id="KW-0234">DNA repair</keyword>
<gene>
    <name evidence="4" type="ORF">SSX86_010928</name>
</gene>
<dbReference type="GO" id="GO:0043139">
    <property type="term" value="F:5'-3' DNA helicase activity"/>
    <property type="evidence" value="ECO:0007669"/>
    <property type="project" value="UniProtKB-EC"/>
</dbReference>
<dbReference type="InterPro" id="IPR049163">
    <property type="entry name" value="Pif1-like_2B_dom"/>
</dbReference>
<dbReference type="PANTHER" id="PTHR10492:SF94">
    <property type="entry name" value="ATP-DEPENDENT DNA HELICASE"/>
    <property type="match status" value="1"/>
</dbReference>
<dbReference type="FunFam" id="3.40.50.300:FF:002884">
    <property type="entry name" value="ATP-dependent DNA helicase"/>
    <property type="match status" value="1"/>
</dbReference>
<comment type="similarity">
    <text evidence="1">Belongs to the helicase family.</text>
</comment>
<dbReference type="InterPro" id="IPR027417">
    <property type="entry name" value="P-loop_NTPase"/>
</dbReference>
<keyword evidence="5" id="KW-1185">Reference proteome</keyword>
<dbReference type="SUPFAM" id="SSF52540">
    <property type="entry name" value="P-loop containing nucleoside triphosphate hydrolases"/>
    <property type="match status" value="2"/>
</dbReference>
<dbReference type="EMBL" id="JBCNJP010000012">
    <property type="protein sequence ID" value="KAK9070526.1"/>
    <property type="molecule type" value="Genomic_DNA"/>
</dbReference>
<dbReference type="InterPro" id="IPR010285">
    <property type="entry name" value="DNA_helicase_pif1-like_DEAD"/>
</dbReference>
<name>A0AAP0D8E8_9ASTR</name>
<dbReference type="Gene3D" id="3.40.50.300">
    <property type="entry name" value="P-loop containing nucleotide triphosphate hydrolases"/>
    <property type="match status" value="2"/>
</dbReference>
<organism evidence="4 5">
    <name type="scientific">Deinandra increscens subsp. villosa</name>
    <dbReference type="NCBI Taxonomy" id="3103831"/>
    <lineage>
        <taxon>Eukaryota</taxon>
        <taxon>Viridiplantae</taxon>
        <taxon>Streptophyta</taxon>
        <taxon>Embryophyta</taxon>
        <taxon>Tracheophyta</taxon>
        <taxon>Spermatophyta</taxon>
        <taxon>Magnoliopsida</taxon>
        <taxon>eudicotyledons</taxon>
        <taxon>Gunneridae</taxon>
        <taxon>Pentapetalae</taxon>
        <taxon>asterids</taxon>
        <taxon>campanulids</taxon>
        <taxon>Asterales</taxon>
        <taxon>Asteraceae</taxon>
        <taxon>Asteroideae</taxon>
        <taxon>Heliantheae alliance</taxon>
        <taxon>Madieae</taxon>
        <taxon>Madiinae</taxon>
        <taxon>Deinandra</taxon>
    </lineage>
</organism>
<evidence type="ECO:0000313" key="5">
    <source>
        <dbReference type="Proteomes" id="UP001408789"/>
    </source>
</evidence>
<proteinExistence type="inferred from homology"/>
<comment type="catalytic activity">
    <reaction evidence="1">
        <text>ATP + H2O = ADP + phosphate + H(+)</text>
        <dbReference type="Rhea" id="RHEA:13065"/>
        <dbReference type="ChEBI" id="CHEBI:15377"/>
        <dbReference type="ChEBI" id="CHEBI:15378"/>
        <dbReference type="ChEBI" id="CHEBI:30616"/>
        <dbReference type="ChEBI" id="CHEBI:43474"/>
        <dbReference type="ChEBI" id="CHEBI:456216"/>
        <dbReference type="EC" id="5.6.2.3"/>
    </reaction>
</comment>
<evidence type="ECO:0000259" key="3">
    <source>
        <dbReference type="Pfam" id="PF21530"/>
    </source>
</evidence>
<feature type="domain" description="DNA helicase Pif1-like 2B" evidence="3">
    <location>
        <begin position="286"/>
        <end position="329"/>
    </location>
</feature>
<reference evidence="4 5" key="1">
    <citation type="submission" date="2024-04" db="EMBL/GenBank/DDBJ databases">
        <title>The reference genome of an endangered Asteraceae, Deinandra increscens subsp. villosa, native to the Central Coast of California.</title>
        <authorList>
            <person name="Guilliams M."/>
            <person name="Hasenstab-Lehman K."/>
            <person name="Meyer R."/>
            <person name="Mcevoy S."/>
        </authorList>
    </citation>
    <scope>NUCLEOTIDE SEQUENCE [LARGE SCALE GENOMIC DNA]</scope>
    <source>
        <tissue evidence="4">Leaf</tissue>
    </source>
</reference>
<sequence>MNHVNNDLPGVFFIDGPGGTGKTFVYKALLAEIRSRGLIALATASSGAAANNLPGGRTAHSRFKIPIKLENNSMCNINKQSGAAEVIRSCKIIIWDEASMAKRQAIEAVSRTLQDIIGVRLPFGGKIMVIGGDFRQVLPVVKRGTRAQIVDASLRMSPIWSLTRVMRLTINMRALNDPLFSDFLLRVGDGTEESIEGSFIRIPDSMTIPSTIRENSMKELIDAIFPSLQDNMHSQDYIISRAILSTKNESVDEINDQMIDKFVGEEKVYYSFDEAEDDFNNLYPIEFLNTLNVSGMPPHKLRLKVGCPIILLRNIDPSHGLCNGTRLICKGFQRNVIDAEIAVGQHIGKRVFLPRIPLSLSEEDMFPFKLKRKQFPIRLSFAMTINKAQGQTIPHVGVYLPDSVFSHGQLYVALSRGISRENTKILVHMAKYFRRDGVYTSNVVYQEVLQDQ</sequence>
<comment type="caution">
    <text evidence="4">The sequence shown here is derived from an EMBL/GenBank/DDBJ whole genome shotgun (WGS) entry which is preliminary data.</text>
</comment>
<keyword evidence="1" id="KW-0233">DNA recombination</keyword>
<protein>
    <recommendedName>
        <fullName evidence="1">ATP-dependent DNA helicase</fullName>
        <ecNumber evidence="1">5.6.2.3</ecNumber>
    </recommendedName>
</protein>
<dbReference type="GO" id="GO:0016787">
    <property type="term" value="F:hydrolase activity"/>
    <property type="evidence" value="ECO:0007669"/>
    <property type="project" value="UniProtKB-KW"/>
</dbReference>
<keyword evidence="1" id="KW-0378">Hydrolase</keyword>
<dbReference type="PANTHER" id="PTHR10492">
    <property type="match status" value="1"/>
</dbReference>
<evidence type="ECO:0000313" key="4">
    <source>
        <dbReference type="EMBL" id="KAK9070526.1"/>
    </source>
</evidence>
<feature type="domain" description="DNA helicase Pif1-like DEAD-box helicase" evidence="2">
    <location>
        <begin position="2"/>
        <end position="193"/>
    </location>
</feature>
<comment type="cofactor">
    <cofactor evidence="1">
        <name>Mg(2+)</name>
        <dbReference type="ChEBI" id="CHEBI:18420"/>
    </cofactor>
</comment>
<dbReference type="EC" id="5.6.2.3" evidence="1"/>
<evidence type="ECO:0000259" key="2">
    <source>
        <dbReference type="Pfam" id="PF05970"/>
    </source>
</evidence>
<evidence type="ECO:0000256" key="1">
    <source>
        <dbReference type="RuleBase" id="RU363044"/>
    </source>
</evidence>
<dbReference type="Pfam" id="PF21530">
    <property type="entry name" value="Pif1_2B_dom"/>
    <property type="match status" value="1"/>
</dbReference>
<dbReference type="AlphaFoldDB" id="A0AAP0D8E8"/>
<keyword evidence="1" id="KW-0347">Helicase</keyword>
<dbReference type="GO" id="GO:0006310">
    <property type="term" value="P:DNA recombination"/>
    <property type="evidence" value="ECO:0007669"/>
    <property type="project" value="UniProtKB-KW"/>
</dbReference>
<keyword evidence="1" id="KW-0227">DNA damage</keyword>
<dbReference type="Proteomes" id="UP001408789">
    <property type="component" value="Unassembled WGS sequence"/>
</dbReference>
<dbReference type="Pfam" id="PF05970">
    <property type="entry name" value="PIF1"/>
    <property type="match status" value="1"/>
</dbReference>
<keyword evidence="1" id="KW-0547">Nucleotide-binding</keyword>